<keyword evidence="2" id="KW-0472">Membrane</keyword>
<feature type="transmembrane region" description="Helical" evidence="2">
    <location>
        <begin position="117"/>
        <end position="138"/>
    </location>
</feature>
<proteinExistence type="predicted"/>
<protein>
    <submittedName>
        <fullName evidence="3">Cytoskeleton protein RodZ</fullName>
    </submittedName>
</protein>
<dbReference type="PANTHER" id="PTHR34475">
    <property type="match status" value="1"/>
</dbReference>
<feature type="region of interest" description="Disordered" evidence="1">
    <location>
        <begin position="1"/>
        <end position="22"/>
    </location>
</feature>
<keyword evidence="2" id="KW-0812">Transmembrane</keyword>
<sequence length="203" mass="23084">MINEPAESQQEQGAEKNSQRPGYVLLNGRQSREWSVEFVAEHLKLSPNQVQALENCDFSSLPEPPFIRGYVRNYARLLQLDPDRLVASFDEVMKEFWQDEPILAGKFNSQPQSRKPVAVVGFCIFVMMLVGVSGYYWWNSQSLDSVKGSKENVELYDDSYLPETEEEKSVGESVRETNPDVTPENTAGSDVLLIPETKEISHY</sequence>
<keyword evidence="2" id="KW-1133">Transmembrane helix</keyword>
<dbReference type="Gene3D" id="1.10.260.40">
    <property type="entry name" value="lambda repressor-like DNA-binding domains"/>
    <property type="match status" value="1"/>
</dbReference>
<dbReference type="InterPro" id="IPR010982">
    <property type="entry name" value="Lambda_DNA-bd_dom_sf"/>
</dbReference>
<evidence type="ECO:0000256" key="1">
    <source>
        <dbReference type="SAM" id="MobiDB-lite"/>
    </source>
</evidence>
<organism evidence="3">
    <name type="scientific">invertebrate metagenome</name>
    <dbReference type="NCBI Taxonomy" id="1711999"/>
    <lineage>
        <taxon>unclassified sequences</taxon>
        <taxon>metagenomes</taxon>
        <taxon>organismal metagenomes</taxon>
    </lineage>
</organism>
<dbReference type="InterPro" id="IPR050400">
    <property type="entry name" value="Bact_Cytoskel_RodZ"/>
</dbReference>
<feature type="compositionally biased region" description="Polar residues" evidence="1">
    <location>
        <begin position="179"/>
        <end position="188"/>
    </location>
</feature>
<name>A0A2H9T8Z8_9ZZZZ</name>
<dbReference type="PANTHER" id="PTHR34475:SF1">
    <property type="entry name" value="CYTOSKELETON PROTEIN RODZ"/>
    <property type="match status" value="1"/>
</dbReference>
<reference evidence="3" key="1">
    <citation type="journal article" date="2017" name="Appl. Environ. Microbiol.">
        <title>Molecular characterization of an Endozoicomonas-like organism causing infection in king scallop Pecten maximus L.</title>
        <authorList>
            <person name="Cano I."/>
            <person name="van Aerle R."/>
            <person name="Ross S."/>
            <person name="Verner-Jeffreys D.W."/>
            <person name="Paley R.K."/>
            <person name="Rimmer G."/>
            <person name="Ryder D."/>
            <person name="Hooper P."/>
            <person name="Stone D."/>
            <person name="Feist S.W."/>
        </authorList>
    </citation>
    <scope>NUCLEOTIDE SEQUENCE</scope>
</reference>
<dbReference type="GO" id="GO:0003677">
    <property type="term" value="F:DNA binding"/>
    <property type="evidence" value="ECO:0007669"/>
    <property type="project" value="InterPro"/>
</dbReference>
<dbReference type="Pfam" id="PF13413">
    <property type="entry name" value="HTH_25"/>
    <property type="match status" value="1"/>
</dbReference>
<evidence type="ECO:0000256" key="2">
    <source>
        <dbReference type="SAM" id="Phobius"/>
    </source>
</evidence>
<accession>A0A2H9T8Z8</accession>
<gene>
    <name evidence="3" type="primary">rodZ</name>
    <name evidence="3" type="ORF">CI610_01293</name>
</gene>
<feature type="compositionally biased region" description="Basic and acidic residues" evidence="1">
    <location>
        <begin position="167"/>
        <end position="178"/>
    </location>
</feature>
<feature type="compositionally biased region" description="Polar residues" evidence="1">
    <location>
        <begin position="1"/>
        <end position="12"/>
    </location>
</feature>
<evidence type="ECO:0000313" key="3">
    <source>
        <dbReference type="EMBL" id="PJE79721.1"/>
    </source>
</evidence>
<dbReference type="AlphaFoldDB" id="A0A2H9T8Z8"/>
<dbReference type="EMBL" id="NSIT01000051">
    <property type="protein sequence ID" value="PJE79721.1"/>
    <property type="molecule type" value="Genomic_DNA"/>
</dbReference>
<feature type="region of interest" description="Disordered" evidence="1">
    <location>
        <begin position="157"/>
        <end position="203"/>
    </location>
</feature>
<comment type="caution">
    <text evidence="3">The sequence shown here is derived from an EMBL/GenBank/DDBJ whole genome shotgun (WGS) entry which is preliminary data.</text>
</comment>